<keyword evidence="15" id="KW-0969">Cilium</keyword>
<reference evidence="15 16" key="1">
    <citation type="submission" date="2015-03" db="EMBL/GenBank/DDBJ databases">
        <title>Pseudomonas fluorescens 1855-344 Genome sequencing and assembly.</title>
        <authorList>
            <person name="Eng W.W.H."/>
            <person name="Gan H.M."/>
            <person name="Savka M.A."/>
        </authorList>
    </citation>
    <scope>NUCLEOTIDE SEQUENCE [LARGE SCALE GENOMIC DNA]</scope>
    <source>
        <strain evidence="15 16">1855-344</strain>
    </source>
</reference>
<dbReference type="NCBIfam" id="TIGR00328">
    <property type="entry name" value="flhB"/>
    <property type="match status" value="1"/>
</dbReference>
<comment type="function">
    <text evidence="12 13">Required for formation of the rod structure in the basal body of the flagellar apparatus. Together with FliI and FliH, may constitute the export apparatus of flagellin.</text>
</comment>
<keyword evidence="15" id="KW-0282">Flagellum</keyword>
<dbReference type="GO" id="GO:0005886">
    <property type="term" value="C:plasma membrane"/>
    <property type="evidence" value="ECO:0007669"/>
    <property type="project" value="UniProtKB-SubCell"/>
</dbReference>
<comment type="caution">
    <text evidence="15">The sequence shown here is derived from an EMBL/GenBank/DDBJ whole genome shotgun (WGS) entry which is preliminary data.</text>
</comment>
<evidence type="ECO:0000256" key="1">
    <source>
        <dbReference type="ARBA" id="ARBA00004651"/>
    </source>
</evidence>
<evidence type="ECO:0000256" key="11">
    <source>
        <dbReference type="ARBA" id="ARBA00023225"/>
    </source>
</evidence>
<dbReference type="OrthoDB" id="9807950at2"/>
<dbReference type="EMBL" id="JZXC01000006">
    <property type="protein sequence ID" value="KKA08314.1"/>
    <property type="molecule type" value="Genomic_DNA"/>
</dbReference>
<protein>
    <recommendedName>
        <fullName evidence="3 13">Flagellar biosynthetic protein FlhB</fullName>
    </recommendedName>
</protein>
<dbReference type="PANTHER" id="PTHR30531:SF12">
    <property type="entry name" value="FLAGELLAR BIOSYNTHETIC PROTEIN FLHB"/>
    <property type="match status" value="1"/>
</dbReference>
<name>A0A0F4XQX8_9PSED</name>
<dbReference type="InterPro" id="IPR006135">
    <property type="entry name" value="T3SS_substrate_exporter"/>
</dbReference>
<feature type="transmembrane region" description="Helical" evidence="13">
    <location>
        <begin position="36"/>
        <end position="54"/>
    </location>
</feature>
<feature type="region of interest" description="Disordered" evidence="14">
    <location>
        <begin position="1"/>
        <end position="25"/>
    </location>
</feature>
<evidence type="ECO:0000256" key="7">
    <source>
        <dbReference type="ARBA" id="ARBA00022795"/>
    </source>
</evidence>
<dbReference type="Proteomes" id="UP000033662">
    <property type="component" value="Unassembled WGS sequence"/>
</dbReference>
<evidence type="ECO:0000313" key="16">
    <source>
        <dbReference type="Proteomes" id="UP000033662"/>
    </source>
</evidence>
<dbReference type="GO" id="GO:0009306">
    <property type="term" value="P:protein secretion"/>
    <property type="evidence" value="ECO:0007669"/>
    <property type="project" value="InterPro"/>
</dbReference>
<feature type="transmembrane region" description="Helical" evidence="13">
    <location>
        <begin position="184"/>
        <end position="214"/>
    </location>
</feature>
<evidence type="ECO:0000256" key="8">
    <source>
        <dbReference type="ARBA" id="ARBA00022927"/>
    </source>
</evidence>
<dbReference type="InterPro" id="IPR006136">
    <property type="entry name" value="FlhB"/>
</dbReference>
<evidence type="ECO:0000256" key="13">
    <source>
        <dbReference type="RuleBase" id="RU364091"/>
    </source>
</evidence>
<organism evidence="15 16">
    <name type="scientific">Pseudomonas kilonensis</name>
    <dbReference type="NCBI Taxonomy" id="132476"/>
    <lineage>
        <taxon>Bacteria</taxon>
        <taxon>Pseudomonadati</taxon>
        <taxon>Pseudomonadota</taxon>
        <taxon>Gammaproteobacteria</taxon>
        <taxon>Pseudomonadales</taxon>
        <taxon>Pseudomonadaceae</taxon>
        <taxon>Pseudomonas</taxon>
    </lineage>
</organism>
<evidence type="ECO:0000256" key="2">
    <source>
        <dbReference type="ARBA" id="ARBA00010690"/>
    </source>
</evidence>
<keyword evidence="4 13" id="KW-0813">Transport</keyword>
<dbReference type="InterPro" id="IPR029025">
    <property type="entry name" value="T3SS_substrate_exporter_C"/>
</dbReference>
<feature type="region of interest" description="Disordered" evidence="14">
    <location>
        <begin position="357"/>
        <end position="389"/>
    </location>
</feature>
<dbReference type="SUPFAM" id="SSF160544">
    <property type="entry name" value="EscU C-terminal domain-like"/>
    <property type="match status" value="1"/>
</dbReference>
<accession>A0A0F4XQX8</accession>
<keyword evidence="11 13" id="KW-1006">Bacterial flagellum protein export</keyword>
<evidence type="ECO:0000256" key="9">
    <source>
        <dbReference type="ARBA" id="ARBA00022989"/>
    </source>
</evidence>
<keyword evidence="6 13" id="KW-0812">Transmembrane</keyword>
<evidence type="ECO:0000256" key="3">
    <source>
        <dbReference type="ARBA" id="ARBA00021622"/>
    </source>
</evidence>
<keyword evidence="15" id="KW-0966">Cell projection</keyword>
<evidence type="ECO:0000313" key="15">
    <source>
        <dbReference type="EMBL" id="KKA08314.1"/>
    </source>
</evidence>
<dbReference type="Gene3D" id="3.40.1690.10">
    <property type="entry name" value="secretion proteins EscU"/>
    <property type="match status" value="1"/>
</dbReference>
<dbReference type="PATRIC" id="fig|132476.4.peg.5751"/>
<evidence type="ECO:0000256" key="10">
    <source>
        <dbReference type="ARBA" id="ARBA00023136"/>
    </source>
</evidence>
<evidence type="ECO:0000256" key="4">
    <source>
        <dbReference type="ARBA" id="ARBA00022448"/>
    </source>
</evidence>
<dbReference type="AlphaFoldDB" id="A0A0F4XQX8"/>
<proteinExistence type="inferred from homology"/>
<keyword evidence="8 13" id="KW-0653">Protein transport</keyword>
<feature type="compositionally biased region" description="Basic and acidic residues" evidence="14">
    <location>
        <begin position="1"/>
        <end position="23"/>
    </location>
</feature>
<keyword evidence="10 13" id="KW-0472">Membrane</keyword>
<evidence type="ECO:0000256" key="14">
    <source>
        <dbReference type="SAM" id="MobiDB-lite"/>
    </source>
</evidence>
<comment type="subcellular location">
    <subcellularLocation>
        <location evidence="1">Cell membrane</location>
        <topology evidence="1">Multi-pass membrane protein</topology>
    </subcellularLocation>
</comment>
<dbReference type="PANTHER" id="PTHR30531">
    <property type="entry name" value="FLAGELLAR BIOSYNTHETIC PROTEIN FLHB"/>
    <property type="match status" value="1"/>
</dbReference>
<keyword evidence="5 13" id="KW-1003">Cell membrane</keyword>
<sequence>MAETSREDKTEAATPRRIEKAREQGQVARSREMNTFIMLLAGIGGLWVMGGKLYDNLGQVMEQALLFDRSQLFDTARMLSVLWSLSQIALLALVPFFALMTLTALAAPALLGGLVITLAAVRPQFSRVNPMSGLARLFSIQVLVELAKAIAKATLIGTVLYFFLKTHIGQLLTLPQMPPQQALTAVMGLAAKSCAMCVAALIIVVGIDAPYQLWTYAKNLRMSKEEQRQEHKNSDGDPHIKARIRQLQQARARRRMMSKVPKADVIVTNPSHFAVALSYQKDQNGAPRVVAKGADDVALRIRAIAQEHDLPVLEAPPLARALYFHVDLDREIPIELYTVVAEVVAWAIRLKRVNEHGGDVPPTPVNLSVPPGMDQRGPRNAKPEDEQSE</sequence>
<keyword evidence="9 13" id="KW-1133">Transmembrane helix</keyword>
<evidence type="ECO:0000256" key="6">
    <source>
        <dbReference type="ARBA" id="ARBA00022692"/>
    </source>
</evidence>
<gene>
    <name evidence="13" type="primary">flhB</name>
    <name evidence="15" type="ORF">VP02_08620</name>
</gene>
<keyword evidence="7 13" id="KW-1005">Bacterial flagellum biogenesis</keyword>
<evidence type="ECO:0000256" key="5">
    <source>
        <dbReference type="ARBA" id="ARBA00022475"/>
    </source>
</evidence>
<dbReference type="Pfam" id="PF01312">
    <property type="entry name" value="Bac_export_2"/>
    <property type="match status" value="1"/>
</dbReference>
<comment type="similarity">
    <text evidence="2 13">Belongs to the type III secretion exporter family.</text>
</comment>
<dbReference type="GO" id="GO:0044780">
    <property type="term" value="P:bacterial-type flagellum assembly"/>
    <property type="evidence" value="ECO:0007669"/>
    <property type="project" value="InterPro"/>
</dbReference>
<dbReference type="FunFam" id="3.40.1690.10:FF:000001">
    <property type="entry name" value="Flagellar biosynthetic protein FlhB"/>
    <property type="match status" value="1"/>
</dbReference>
<feature type="transmembrane region" description="Helical" evidence="13">
    <location>
        <begin position="88"/>
        <end position="121"/>
    </location>
</feature>
<evidence type="ECO:0000256" key="12">
    <source>
        <dbReference type="ARBA" id="ARBA00025078"/>
    </source>
</evidence>
<dbReference type="PRINTS" id="PR00950">
    <property type="entry name" value="TYPE3IMSPROT"/>
</dbReference>
<feature type="transmembrane region" description="Helical" evidence="13">
    <location>
        <begin position="142"/>
        <end position="164"/>
    </location>
</feature>